<sequence>MFGLFQSAPFSDPMLGELVRWRGFWRGSIQLESGSAPLVLAGTRAEPDPMALAVANEVQARLAGWRATIETAMFEHYQPYAESLAAGEEAGDGFPGITTPAGVWPHVSLQYIAVLPLSGHLTTELGYTAAWDEEHTLGMRFKGDAFVELCGSVLAP</sequence>
<proteinExistence type="predicted"/>
<evidence type="ECO:0000313" key="3">
    <source>
        <dbReference type="Proteomes" id="UP000663400"/>
    </source>
</evidence>
<dbReference type="InterPro" id="IPR054254">
    <property type="entry name" value="DUF6985"/>
</dbReference>
<gene>
    <name evidence="2" type="ORF">HIV01_000630</name>
</gene>
<feature type="domain" description="DUF6985" evidence="1">
    <location>
        <begin position="59"/>
        <end position="148"/>
    </location>
</feature>
<evidence type="ECO:0000313" key="2">
    <source>
        <dbReference type="EMBL" id="QSX75118.1"/>
    </source>
</evidence>
<keyword evidence="3" id="KW-1185">Reference proteome</keyword>
<name>A0ABX7RCB0_9GAMM</name>
<dbReference type="RefSeq" id="WP_200604369.1">
    <property type="nucleotide sequence ID" value="NZ_CP071517.1"/>
</dbReference>
<dbReference type="EMBL" id="CP071517">
    <property type="protein sequence ID" value="QSX75118.1"/>
    <property type="molecule type" value="Genomic_DNA"/>
</dbReference>
<evidence type="ECO:0000259" key="1">
    <source>
        <dbReference type="Pfam" id="PF22481"/>
    </source>
</evidence>
<reference evidence="2 3" key="1">
    <citation type="submission" date="2021-02" db="EMBL/GenBank/DDBJ databases">
        <title>Lysobacter arenosi sp. nov., isolated from soil of gangwondo yeongwol, south Korea.</title>
        <authorList>
            <person name="Kim K.R."/>
            <person name="Kim K.H."/>
            <person name="Jeon C.O."/>
        </authorList>
    </citation>
    <scope>NUCLEOTIDE SEQUENCE [LARGE SCALE GENOMIC DNA]</scope>
    <source>
        <strain evidence="2 3">R7</strain>
    </source>
</reference>
<dbReference type="Proteomes" id="UP000663400">
    <property type="component" value="Chromosome"/>
</dbReference>
<organism evidence="2 3">
    <name type="scientific">Lysobacter arenosi</name>
    <dbReference type="NCBI Taxonomy" id="2795387"/>
    <lineage>
        <taxon>Bacteria</taxon>
        <taxon>Pseudomonadati</taxon>
        <taxon>Pseudomonadota</taxon>
        <taxon>Gammaproteobacteria</taxon>
        <taxon>Lysobacterales</taxon>
        <taxon>Lysobacteraceae</taxon>
        <taxon>Lysobacter</taxon>
    </lineage>
</organism>
<accession>A0ABX7RCB0</accession>
<dbReference type="Pfam" id="PF22481">
    <property type="entry name" value="DUF6985"/>
    <property type="match status" value="1"/>
</dbReference>
<protein>
    <recommendedName>
        <fullName evidence="1">DUF6985 domain-containing protein</fullName>
    </recommendedName>
</protein>